<reference evidence="2" key="1">
    <citation type="submission" date="2014-09" db="EMBL/GenBank/DDBJ databases">
        <authorList>
            <person name="Magalhaes I.L.F."/>
            <person name="Oliveira U."/>
            <person name="Santos F.R."/>
            <person name="Vidigal T.H.D.A."/>
            <person name="Brescovit A.D."/>
            <person name="Santos A.J."/>
        </authorList>
    </citation>
    <scope>NUCLEOTIDE SEQUENCE</scope>
    <source>
        <tissue evidence="2">Shoot tissue taken approximately 20 cm above the soil surface</tissue>
    </source>
</reference>
<evidence type="ECO:0000256" key="1">
    <source>
        <dbReference type="SAM" id="MobiDB-lite"/>
    </source>
</evidence>
<feature type="region of interest" description="Disordered" evidence="1">
    <location>
        <begin position="1"/>
        <end position="28"/>
    </location>
</feature>
<name>A0A0A8YEH5_ARUDO</name>
<dbReference type="AlphaFoldDB" id="A0A0A8YEH5"/>
<feature type="compositionally biased region" description="Basic residues" evidence="1">
    <location>
        <begin position="1"/>
        <end position="15"/>
    </location>
</feature>
<evidence type="ECO:0000313" key="2">
    <source>
        <dbReference type="EMBL" id="JAD24539.1"/>
    </source>
</evidence>
<sequence length="28" mass="3028">MSGARHGHIAARHNSMRSIGHTYTPQPG</sequence>
<proteinExistence type="predicted"/>
<organism evidence="2">
    <name type="scientific">Arundo donax</name>
    <name type="common">Giant reed</name>
    <name type="synonym">Donax arundinaceus</name>
    <dbReference type="NCBI Taxonomy" id="35708"/>
    <lineage>
        <taxon>Eukaryota</taxon>
        <taxon>Viridiplantae</taxon>
        <taxon>Streptophyta</taxon>
        <taxon>Embryophyta</taxon>
        <taxon>Tracheophyta</taxon>
        <taxon>Spermatophyta</taxon>
        <taxon>Magnoliopsida</taxon>
        <taxon>Liliopsida</taxon>
        <taxon>Poales</taxon>
        <taxon>Poaceae</taxon>
        <taxon>PACMAD clade</taxon>
        <taxon>Arundinoideae</taxon>
        <taxon>Arundineae</taxon>
        <taxon>Arundo</taxon>
    </lineage>
</organism>
<protein>
    <submittedName>
        <fullName evidence="2">Uncharacterized protein</fullName>
    </submittedName>
</protein>
<dbReference type="EMBL" id="GBRH01273356">
    <property type="protein sequence ID" value="JAD24539.1"/>
    <property type="molecule type" value="Transcribed_RNA"/>
</dbReference>
<accession>A0A0A8YEH5</accession>
<reference evidence="2" key="2">
    <citation type="journal article" date="2015" name="Data Brief">
        <title>Shoot transcriptome of the giant reed, Arundo donax.</title>
        <authorList>
            <person name="Barrero R.A."/>
            <person name="Guerrero F.D."/>
            <person name="Moolhuijzen P."/>
            <person name="Goolsby J.A."/>
            <person name="Tidwell J."/>
            <person name="Bellgard S.E."/>
            <person name="Bellgard M.I."/>
        </authorList>
    </citation>
    <scope>NUCLEOTIDE SEQUENCE</scope>
    <source>
        <tissue evidence="2">Shoot tissue taken approximately 20 cm above the soil surface</tissue>
    </source>
</reference>